<dbReference type="Proteomes" id="UP000295773">
    <property type="component" value="Unassembled WGS sequence"/>
</dbReference>
<accession>A0A4R3TM84</accession>
<sequence>MRLDQKIVVMRRDLSRSRAQDMIKEGLVQVNGQTITKSSYAITEEDEIVIFEADMVFASRAGFKLYDVIDDFQLQLKDRVCLDVGASTGGFSDVCLQQGAQKVYAVDVGKDQLIERLRKDKRVVNMENCNCRYLRKDMFDDAITFACMDVSFISAKLILPAVFSVMSKKELVVLIKPQFEAGKAYVGKHGIVKDAKVHMRVLQEMVDFVKEQGLYVHHLQESSILGRDGNREFVMHICDTYKQQLFDYHTIVMNHKKTR</sequence>
<evidence type="ECO:0000256" key="1">
    <source>
        <dbReference type="ARBA" id="ARBA00022884"/>
    </source>
</evidence>
<dbReference type="NCBIfam" id="TIGR00478">
    <property type="entry name" value="tly"/>
    <property type="match status" value="1"/>
</dbReference>
<name>A0A4R3TM84_9FIRM</name>
<protein>
    <submittedName>
        <fullName evidence="5">23S rRNA (Cytidine1920-2'-O)/16S rRNA (Cytidine1409-2'-O)-methyltransferase</fullName>
    </submittedName>
</protein>
<comment type="similarity">
    <text evidence="2">Belongs to the TlyA family.</text>
</comment>
<evidence type="ECO:0000313" key="6">
    <source>
        <dbReference type="Proteomes" id="UP000295773"/>
    </source>
</evidence>
<evidence type="ECO:0000313" key="5">
    <source>
        <dbReference type="EMBL" id="TCU63520.1"/>
    </source>
</evidence>
<dbReference type="Gene3D" id="3.10.290.10">
    <property type="entry name" value="RNA-binding S4 domain"/>
    <property type="match status" value="1"/>
</dbReference>
<keyword evidence="6" id="KW-1185">Reference proteome</keyword>
<gene>
    <name evidence="5" type="ORF">EDD61_101172</name>
</gene>
<dbReference type="Pfam" id="PF01479">
    <property type="entry name" value="S4"/>
    <property type="match status" value="1"/>
</dbReference>
<dbReference type="GO" id="GO:0032259">
    <property type="term" value="P:methylation"/>
    <property type="evidence" value="ECO:0007669"/>
    <property type="project" value="UniProtKB-KW"/>
</dbReference>
<dbReference type="CDD" id="cd00165">
    <property type="entry name" value="S4"/>
    <property type="match status" value="1"/>
</dbReference>
<dbReference type="PANTHER" id="PTHR32319:SF0">
    <property type="entry name" value="BACTERIAL HEMOLYSIN-LIKE PROTEIN"/>
    <property type="match status" value="1"/>
</dbReference>
<dbReference type="Pfam" id="PF01728">
    <property type="entry name" value="FtsJ"/>
    <property type="match status" value="1"/>
</dbReference>
<dbReference type="PROSITE" id="PS50889">
    <property type="entry name" value="S4"/>
    <property type="match status" value="1"/>
</dbReference>
<reference evidence="5 6" key="1">
    <citation type="submission" date="2019-03" db="EMBL/GenBank/DDBJ databases">
        <title>Genomic Encyclopedia of Type Strains, Phase IV (KMG-IV): sequencing the most valuable type-strain genomes for metagenomic binning, comparative biology and taxonomic classification.</title>
        <authorList>
            <person name="Goeker M."/>
        </authorList>
    </citation>
    <scope>NUCLEOTIDE SEQUENCE [LARGE SCALE GENOMIC DNA]</scope>
    <source>
        <strain evidence="5 6">DSM 29481</strain>
    </source>
</reference>
<dbReference type="EMBL" id="SMBP01000001">
    <property type="protein sequence ID" value="TCU63520.1"/>
    <property type="molecule type" value="Genomic_DNA"/>
</dbReference>
<evidence type="ECO:0000256" key="3">
    <source>
        <dbReference type="PROSITE-ProRule" id="PRU00182"/>
    </source>
</evidence>
<dbReference type="SUPFAM" id="SSF55174">
    <property type="entry name" value="Alpha-L RNA-binding motif"/>
    <property type="match status" value="1"/>
</dbReference>
<keyword evidence="5" id="KW-0808">Transferase</keyword>
<dbReference type="PIRSF" id="PIRSF005578">
    <property type="entry name" value="TlyA"/>
    <property type="match status" value="1"/>
</dbReference>
<feature type="domain" description="RNA-binding S4" evidence="4">
    <location>
        <begin position="1"/>
        <end position="63"/>
    </location>
</feature>
<dbReference type="RefSeq" id="WP_008688508.1">
    <property type="nucleotide sequence ID" value="NZ_AP024510.1"/>
</dbReference>
<organism evidence="5 6">
    <name type="scientific">Longicatena caecimuris</name>
    <dbReference type="NCBI Taxonomy" id="1796635"/>
    <lineage>
        <taxon>Bacteria</taxon>
        <taxon>Bacillati</taxon>
        <taxon>Bacillota</taxon>
        <taxon>Erysipelotrichia</taxon>
        <taxon>Erysipelotrichales</taxon>
        <taxon>Erysipelotrichaceae</taxon>
        <taxon>Longicatena</taxon>
    </lineage>
</organism>
<dbReference type="GO" id="GO:0008168">
    <property type="term" value="F:methyltransferase activity"/>
    <property type="evidence" value="ECO:0007669"/>
    <property type="project" value="UniProtKB-KW"/>
</dbReference>
<dbReference type="Gene3D" id="3.40.50.150">
    <property type="entry name" value="Vaccinia Virus protein VP39"/>
    <property type="match status" value="1"/>
</dbReference>
<dbReference type="InterPro" id="IPR002942">
    <property type="entry name" value="S4_RNA-bd"/>
</dbReference>
<dbReference type="GeneID" id="73795623"/>
<dbReference type="SUPFAM" id="SSF53335">
    <property type="entry name" value="S-adenosyl-L-methionine-dependent methyltransferases"/>
    <property type="match status" value="1"/>
</dbReference>
<proteinExistence type="inferred from homology"/>
<comment type="caution">
    <text evidence="5">The sequence shown here is derived from an EMBL/GenBank/DDBJ whole genome shotgun (WGS) entry which is preliminary data.</text>
</comment>
<dbReference type="SMART" id="SM00363">
    <property type="entry name" value="S4"/>
    <property type="match status" value="1"/>
</dbReference>
<dbReference type="GO" id="GO:0003723">
    <property type="term" value="F:RNA binding"/>
    <property type="evidence" value="ECO:0007669"/>
    <property type="project" value="UniProtKB-KW"/>
</dbReference>
<dbReference type="InterPro" id="IPR004538">
    <property type="entry name" value="Hemolysin_A/TlyA"/>
</dbReference>
<evidence type="ECO:0000256" key="2">
    <source>
        <dbReference type="ARBA" id="ARBA00029460"/>
    </source>
</evidence>
<dbReference type="InterPro" id="IPR036986">
    <property type="entry name" value="S4_RNA-bd_sf"/>
</dbReference>
<dbReference type="AlphaFoldDB" id="A0A4R3TM84"/>
<dbReference type="InterPro" id="IPR029063">
    <property type="entry name" value="SAM-dependent_MTases_sf"/>
</dbReference>
<dbReference type="InterPro" id="IPR047048">
    <property type="entry name" value="TlyA"/>
</dbReference>
<keyword evidence="1 3" id="KW-0694">RNA-binding</keyword>
<keyword evidence="5" id="KW-0489">Methyltransferase</keyword>
<evidence type="ECO:0000259" key="4">
    <source>
        <dbReference type="SMART" id="SM00363"/>
    </source>
</evidence>
<dbReference type="InterPro" id="IPR002877">
    <property type="entry name" value="RNA_MeTrfase_FtsJ_dom"/>
</dbReference>
<dbReference type="PANTHER" id="PTHR32319">
    <property type="entry name" value="BACTERIAL HEMOLYSIN-LIKE PROTEIN"/>
    <property type="match status" value="1"/>
</dbReference>